<organism evidence="4 5">
    <name type="scientific">Saccharothrix algeriensis</name>
    <dbReference type="NCBI Taxonomy" id="173560"/>
    <lineage>
        <taxon>Bacteria</taxon>
        <taxon>Bacillati</taxon>
        <taxon>Actinomycetota</taxon>
        <taxon>Actinomycetes</taxon>
        <taxon>Pseudonocardiales</taxon>
        <taxon>Pseudonocardiaceae</taxon>
        <taxon>Saccharothrix</taxon>
    </lineage>
</organism>
<reference evidence="4" key="1">
    <citation type="submission" date="2021-04" db="EMBL/GenBank/DDBJ databases">
        <title>Saccharothrix algeriensis WGS.</title>
        <authorList>
            <person name="Stuskova K."/>
            <person name="Hakalova E."/>
            <person name="Tebbal A.B."/>
            <person name="Eichmeier A."/>
        </authorList>
    </citation>
    <scope>NUCLEOTIDE SEQUENCE</scope>
    <source>
        <strain evidence="4">NRRL B-24137</strain>
    </source>
</reference>
<feature type="transmembrane region" description="Helical" evidence="2">
    <location>
        <begin position="464"/>
        <end position="485"/>
    </location>
</feature>
<proteinExistence type="predicted"/>
<keyword evidence="2" id="KW-1133">Transmembrane helix</keyword>
<feature type="transmembrane region" description="Helical" evidence="2">
    <location>
        <begin position="505"/>
        <end position="525"/>
    </location>
</feature>
<evidence type="ECO:0000256" key="2">
    <source>
        <dbReference type="SAM" id="Phobius"/>
    </source>
</evidence>
<dbReference type="PANTHER" id="PTHR46825:SF9">
    <property type="entry name" value="BETA-LACTAMASE-RELATED DOMAIN-CONTAINING PROTEIN"/>
    <property type="match status" value="1"/>
</dbReference>
<feature type="domain" description="Beta-lactamase-related" evidence="3">
    <location>
        <begin position="128"/>
        <end position="434"/>
    </location>
</feature>
<keyword evidence="2" id="KW-0472">Membrane</keyword>
<evidence type="ECO:0000256" key="1">
    <source>
        <dbReference type="SAM" id="MobiDB-lite"/>
    </source>
</evidence>
<dbReference type="InterPro" id="IPR001466">
    <property type="entry name" value="Beta-lactam-related"/>
</dbReference>
<keyword evidence="2" id="KW-0812">Transmembrane</keyword>
<accession>A0A8T8I3G7</accession>
<gene>
    <name evidence="4" type="ORF">J7S33_10715</name>
</gene>
<dbReference type="InterPro" id="IPR012338">
    <property type="entry name" value="Beta-lactam/transpept-like"/>
</dbReference>
<dbReference type="Proteomes" id="UP000671828">
    <property type="component" value="Chromosome"/>
</dbReference>
<dbReference type="AlphaFoldDB" id="A0A8T8I3G7"/>
<evidence type="ECO:0000313" key="5">
    <source>
        <dbReference type="Proteomes" id="UP000671828"/>
    </source>
</evidence>
<dbReference type="InterPro" id="IPR050491">
    <property type="entry name" value="AmpC-like"/>
</dbReference>
<evidence type="ECO:0000313" key="4">
    <source>
        <dbReference type="EMBL" id="QTR05128.1"/>
    </source>
</evidence>
<dbReference type="Gene3D" id="3.40.710.10">
    <property type="entry name" value="DD-peptidase/beta-lactamase superfamily"/>
    <property type="match status" value="1"/>
</dbReference>
<feature type="region of interest" description="Disordered" evidence="1">
    <location>
        <begin position="1"/>
        <end position="66"/>
    </location>
</feature>
<dbReference type="PANTHER" id="PTHR46825">
    <property type="entry name" value="D-ALANYL-D-ALANINE-CARBOXYPEPTIDASE/ENDOPEPTIDASE AMPH"/>
    <property type="match status" value="1"/>
</dbReference>
<name>A0A8T8I3G7_9PSEU</name>
<feature type="transmembrane region" description="Helical" evidence="2">
    <location>
        <begin position="545"/>
        <end position="566"/>
    </location>
</feature>
<evidence type="ECO:0000259" key="3">
    <source>
        <dbReference type="Pfam" id="PF00144"/>
    </source>
</evidence>
<dbReference type="Pfam" id="PF00144">
    <property type="entry name" value="Beta-lactamase"/>
    <property type="match status" value="1"/>
</dbReference>
<dbReference type="SUPFAM" id="SSF56601">
    <property type="entry name" value="beta-lactamase/transpeptidase-like"/>
    <property type="match status" value="1"/>
</dbReference>
<protein>
    <submittedName>
        <fullName evidence="4">Beta-lactamase family protein</fullName>
    </submittedName>
</protein>
<dbReference type="EMBL" id="CP072788">
    <property type="protein sequence ID" value="QTR05128.1"/>
    <property type="molecule type" value="Genomic_DNA"/>
</dbReference>
<sequence>MASYQGSRTEDDRLTRVSHRRPLRDRCTHRVEHRPRTRAPGAGTPRPGPPPHPDESQGGAVPFGSCSAPPRFLASPALIRNDGERAVDSGRSRTVTVAVLAVLAAVSAAVSAPGTAVGAPGGPDLAAIDRFVADYAEDAAYPGVAVAITRGDRVVHVTGHGRGSSGAAVTGSTPMPVASVSKSFTALAVLQLVERGRLGLDDPVARHLPGFRLADPRGAAITVRHLLSQTSGITDGTLPEKSLPQPRSPADAVTRANAATLATDPGTRHTYTNTNFHLAGRLVEAVSGERYADYLRRHVFGPAGMTSTTAITLTPRDLPAGVEKGHVHAYGASIAVAEPERFVAGSDDVVTTAEDMARWLVVQSNGGRTAEGVRLVSAEGVEAMHTAADPRWTYGMGWDTYGGRVRHGGIWFTYAAGQVLLPSGYGIAVMANSGVALGNEGTGGLEDGLAVLLEGGVPETRSRWAVDLVLAALTASSAVLGVRALRRTAAWAPRRPWWRQALRQAHRLVPIAALVALPDLAGLLYPGGRDITHAQLAHYSPALVAWLVVASAVNAAVLVTRAVALVRLRRVAAG</sequence>